<comment type="similarity">
    <text evidence="2">Belongs to the cation diffusion facilitator (CDF) transporter (TC 2.A.4) family. SLC30A subfamily.</text>
</comment>
<dbReference type="GO" id="GO:0007409">
    <property type="term" value="P:axonogenesis"/>
    <property type="evidence" value="ECO:0007669"/>
    <property type="project" value="UniProtKB-UniRule"/>
</dbReference>
<evidence type="ECO:0000256" key="5">
    <source>
        <dbReference type="ARBA" id="ARBA00022618"/>
    </source>
</evidence>
<dbReference type="InterPro" id="IPR002524">
    <property type="entry name" value="Cation_efflux"/>
</dbReference>
<keyword evidence="12 24" id="KW-1133">Transmembrane helix</keyword>
<comment type="subunit">
    <text evidence="22">Homohexamer. Mostly monomeric, but assembles into hexameric structure for short periods of time. Oligomerization seems to be a prerequisite for catalytic activity. Binding to ATP in a cleft between two adjacent subunits stabilizes the homohexameric form. Binds to microtubules at least in part via the alpha-tubulin and beta-tubulin tails. The hexamer adopts a ring conformation through which microtubules pass prior to being severed. Does not interact strongly with tubulin heterodimers. Interacts (via MIT domain) with CHMP1B; the interaction is direct. Interacts with SSNA1. Interacts with ATL1. Interacts with RTN1. Interacts with ZFYVE27. Interacts with REEP1. Interacts (via MIT domain) with IST1.</text>
</comment>
<evidence type="ECO:0000256" key="24">
    <source>
        <dbReference type="SAM" id="Phobius"/>
    </source>
</evidence>
<dbReference type="GO" id="GO:0005385">
    <property type="term" value="F:zinc ion transmembrane transporter activity"/>
    <property type="evidence" value="ECO:0007669"/>
    <property type="project" value="UniProtKB-ARBA"/>
</dbReference>
<dbReference type="Gene3D" id="3.40.50.300">
    <property type="entry name" value="P-loop containing nucleotide triphosphate hydrolases"/>
    <property type="match status" value="1"/>
</dbReference>
<keyword evidence="13" id="KW-0333">Golgi apparatus</keyword>
<dbReference type="GO" id="GO:0005819">
    <property type="term" value="C:spindle"/>
    <property type="evidence" value="ECO:0007669"/>
    <property type="project" value="UniProtKB-SubCell"/>
</dbReference>
<evidence type="ECO:0000259" key="25">
    <source>
        <dbReference type="SMART" id="SM00382"/>
    </source>
</evidence>
<dbReference type="EC" id="5.6.1.1" evidence="22"/>
<evidence type="ECO:0000313" key="27">
    <source>
        <dbReference type="Proteomes" id="UP000248480"/>
    </source>
</evidence>
<keyword evidence="9" id="KW-0862">Zinc</keyword>
<dbReference type="Pfam" id="PF00004">
    <property type="entry name" value="AAA"/>
    <property type="match status" value="1"/>
</dbReference>
<feature type="transmembrane region" description="Helical" evidence="24">
    <location>
        <begin position="671"/>
        <end position="692"/>
    </location>
</feature>
<feature type="topological domain" description="Cytoplasmic" evidence="22">
    <location>
        <begin position="78"/>
        <end position="1036"/>
    </location>
</feature>
<feature type="transmembrane region" description="Helical" evidence="24">
    <location>
        <begin position="638"/>
        <end position="659"/>
    </location>
</feature>
<feature type="compositionally biased region" description="Polar residues" evidence="23">
    <location>
        <begin position="292"/>
        <end position="306"/>
    </location>
</feature>
<dbReference type="FunFam" id="3.40.50.300:FF:000093">
    <property type="entry name" value="Fidgetin-like 1"/>
    <property type="match status" value="1"/>
</dbReference>
<evidence type="ECO:0000256" key="21">
    <source>
        <dbReference type="ARBA" id="ARBA00062476"/>
    </source>
</evidence>
<keyword evidence="17 22" id="KW-0413">Isomerase</keyword>
<feature type="compositionally biased region" description="Low complexity" evidence="23">
    <location>
        <begin position="93"/>
        <end position="103"/>
    </location>
</feature>
<dbReference type="GeneID" id="101347558"/>
<dbReference type="RefSeq" id="XP_023592017.1">
    <property type="nucleotide sequence ID" value="XM_023736249.1"/>
</dbReference>
<dbReference type="InterPro" id="IPR041569">
    <property type="entry name" value="AAA_lid_3"/>
</dbReference>
<keyword evidence="11" id="KW-0864">Zinc transport</keyword>
<keyword evidence="8 22" id="KW-0547">Nucleotide-binding</keyword>
<keyword evidence="22" id="KW-0131">Cell cycle</keyword>
<evidence type="ECO:0000256" key="23">
    <source>
        <dbReference type="SAM" id="MobiDB-lite"/>
    </source>
</evidence>
<dbReference type="PROSITE" id="PS00674">
    <property type="entry name" value="AAA"/>
    <property type="match status" value="1"/>
</dbReference>
<feature type="region of interest" description="Disordered" evidence="23">
    <location>
        <begin position="1"/>
        <end position="40"/>
    </location>
</feature>
<evidence type="ECO:0000256" key="15">
    <source>
        <dbReference type="ARBA" id="ARBA00023136"/>
    </source>
</evidence>
<proteinExistence type="inferred from homology"/>
<feature type="transmembrane region" description="Helical" evidence="24">
    <location>
        <begin position="776"/>
        <end position="794"/>
    </location>
</feature>
<comment type="subunit">
    <text evidence="21">Hexamer. Interacts (via N-terminal one-half region) with RAD51; the interaction is direct. Interacts (via N-terminal one-half region) with SPIDR (via the C-terminal region); the interaction is direct. Interacts with FIRRM; may regulate homologous recombination.</text>
</comment>
<dbReference type="CDD" id="cd19524">
    <property type="entry name" value="RecA-like_spastin"/>
    <property type="match status" value="1"/>
</dbReference>
<dbReference type="SMART" id="SM00382">
    <property type="entry name" value="AAA"/>
    <property type="match status" value="1"/>
</dbReference>
<feature type="short sequence motif" description="Nuclear export signal" evidence="22">
    <location>
        <begin position="59"/>
        <end position="67"/>
    </location>
</feature>
<dbReference type="InterPro" id="IPR058533">
    <property type="entry name" value="Cation_efflux_TM"/>
</dbReference>
<feature type="binding site" evidence="22">
    <location>
        <begin position="382"/>
        <end position="389"/>
    </location>
    <ligand>
        <name>ATP</name>
        <dbReference type="ChEBI" id="CHEBI:30616"/>
    </ligand>
</feature>
<feature type="intramembrane region" description="Helical" evidence="22">
    <location>
        <begin position="57"/>
        <end position="77"/>
    </location>
</feature>
<dbReference type="FunFam" id="1.20.1510.10:FF:000009">
    <property type="entry name" value="zinc transporter 6 isoform X1"/>
    <property type="match status" value="1"/>
</dbReference>
<dbReference type="GO" id="GO:0031117">
    <property type="term" value="P:positive regulation of microtubule depolymerization"/>
    <property type="evidence" value="ECO:0007669"/>
    <property type="project" value="UniProtKB-UniRule"/>
</dbReference>
<keyword evidence="22" id="KW-0221">Differentiation</keyword>
<keyword evidence="22" id="KW-0021">Allosteric enzyme</keyword>
<dbReference type="InterPro" id="IPR027417">
    <property type="entry name" value="P-loop_NTPase"/>
</dbReference>
<dbReference type="NCBIfam" id="TIGR01297">
    <property type="entry name" value="CDF"/>
    <property type="match status" value="1"/>
</dbReference>
<keyword evidence="7 22" id="KW-0493">Microtubule</keyword>
<dbReference type="CDD" id="cd02679">
    <property type="entry name" value="MIT_spastin"/>
    <property type="match status" value="1"/>
</dbReference>
<evidence type="ECO:0000259" key="26">
    <source>
        <dbReference type="SMART" id="SM00745"/>
    </source>
</evidence>
<keyword evidence="15 22" id="KW-0472">Membrane</keyword>
<dbReference type="Pfam" id="PF17862">
    <property type="entry name" value="AAA_lid_3"/>
    <property type="match status" value="1"/>
</dbReference>
<dbReference type="Proteomes" id="UP000248480">
    <property type="component" value="Unplaced"/>
</dbReference>
<evidence type="ECO:0000256" key="6">
    <source>
        <dbReference type="ARBA" id="ARBA00022692"/>
    </source>
</evidence>
<name>A0A2Y9RC68_TRIMA</name>
<feature type="compositionally biased region" description="Pro residues" evidence="23">
    <location>
        <begin position="18"/>
        <end position="30"/>
    </location>
</feature>
<dbReference type="InterPro" id="IPR017179">
    <property type="entry name" value="Spastin"/>
</dbReference>
<keyword evidence="10 22" id="KW-0067">ATP-binding</keyword>
<feature type="transmembrane region" description="Helical" evidence="24">
    <location>
        <begin position="712"/>
        <end position="730"/>
    </location>
</feature>
<evidence type="ECO:0000256" key="9">
    <source>
        <dbReference type="ARBA" id="ARBA00022833"/>
    </source>
</evidence>
<dbReference type="GO" id="GO:0048471">
    <property type="term" value="C:perinuclear region of cytoplasm"/>
    <property type="evidence" value="ECO:0007669"/>
    <property type="project" value="UniProtKB-SubCell"/>
</dbReference>
<dbReference type="Pfam" id="PF01545">
    <property type="entry name" value="Cation_efflux"/>
    <property type="match status" value="1"/>
</dbReference>
<comment type="activity regulation">
    <text evidence="22">Allosteric enzyme with a cooperative mechanism; at least two neighbor subunits influence each other strongly in spastin hexamers. Microtubule binding promotes cooperative interactions among spastin subunits.</text>
</comment>
<dbReference type="GO" id="GO:0034214">
    <property type="term" value="P:protein hexamerization"/>
    <property type="evidence" value="ECO:0007669"/>
    <property type="project" value="UniProtKB-UniRule"/>
</dbReference>
<dbReference type="GO" id="GO:0008568">
    <property type="term" value="F:microtubule severing ATPase activity"/>
    <property type="evidence" value="ECO:0007669"/>
    <property type="project" value="UniProtKB-UniRule"/>
</dbReference>
<evidence type="ECO:0000256" key="14">
    <source>
        <dbReference type="ARBA" id="ARBA00023065"/>
    </source>
</evidence>
<keyword evidence="6 24" id="KW-0812">Transmembrane</keyword>
<dbReference type="FunCoup" id="A0A2Y9RC68">
    <property type="interactions" value="3233"/>
</dbReference>
<dbReference type="GO" id="GO:0006888">
    <property type="term" value="P:endoplasmic reticulum to Golgi vesicle-mediated transport"/>
    <property type="evidence" value="ECO:0007669"/>
    <property type="project" value="UniProtKB-UniRule"/>
</dbReference>
<dbReference type="Gene3D" id="1.20.58.80">
    <property type="entry name" value="Phosphotransferase system, lactose/cellobiose-type IIA subunit"/>
    <property type="match status" value="1"/>
</dbReference>
<evidence type="ECO:0000256" key="4">
    <source>
        <dbReference type="ARBA" id="ARBA00022490"/>
    </source>
</evidence>
<feature type="compositionally biased region" description="Polar residues" evidence="23">
    <location>
        <begin position="217"/>
        <end position="228"/>
    </location>
</feature>
<evidence type="ECO:0000313" key="28">
    <source>
        <dbReference type="RefSeq" id="XP_023592017.1"/>
    </source>
</evidence>
<organism evidence="27 28">
    <name type="scientific">Trichechus manatus latirostris</name>
    <name type="common">Florida manatee</name>
    <dbReference type="NCBI Taxonomy" id="127582"/>
    <lineage>
        <taxon>Eukaryota</taxon>
        <taxon>Metazoa</taxon>
        <taxon>Chordata</taxon>
        <taxon>Craniata</taxon>
        <taxon>Vertebrata</taxon>
        <taxon>Euteleostomi</taxon>
        <taxon>Mammalia</taxon>
        <taxon>Eutheria</taxon>
        <taxon>Afrotheria</taxon>
        <taxon>Sirenia</taxon>
        <taxon>Trichechidae</taxon>
        <taxon>Trichechus</taxon>
    </lineage>
</organism>
<comment type="subcellular location">
    <subcellularLocation>
        <location evidence="1">Golgi apparatus</location>
        <location evidence="1">trans-Golgi network membrane</location>
        <topology evidence="1">Multi-pass membrane protein</topology>
    </subcellularLocation>
    <subcellularLocation>
        <location evidence="22">Membrane</location>
        <topology evidence="22">Peripheral membrane protein</topology>
    </subcellularLocation>
    <subcellularLocation>
        <location evidence="22">Endoplasmic reticulum</location>
    </subcellularLocation>
    <subcellularLocation>
        <location evidence="22">Midbody</location>
    </subcellularLocation>
    <subcellularLocation>
        <location evidence="22">Cytoplasm</location>
        <location evidence="22">Cytoskeleton</location>
        <location evidence="22">Microtubule organizing center</location>
        <location evidence="22">Centrosome</location>
    </subcellularLocation>
    <subcellularLocation>
        <location evidence="22">Cytoplasm</location>
        <location evidence="22">Cytoskeleton</location>
    </subcellularLocation>
    <subcellularLocation>
        <location evidence="22">Cytoplasm</location>
        <location evidence="22">Perinuclear region</location>
    </subcellularLocation>
    <subcellularLocation>
        <location evidence="22">Nucleus</location>
    </subcellularLocation>
    <subcellularLocation>
        <location evidence="22">Cytoplasm</location>
        <location evidence="22">Cytoskeleton</location>
        <location evidence="22">Spindle</location>
    </subcellularLocation>
    <subcellularLocation>
        <location evidence="22">Cytoplasm</location>
    </subcellularLocation>
    <text evidence="22">Forms an intramembrane hairpin-like structure in the membrane. Localization to the centrosome is independent of microtubules. Localizes to the midbody of dividing cells, and this requires CHMP1B. Enriched in the distal axons and branches of postmitotic neurons. Localizes to endoplasmic reticulum tubular network.</text>
</comment>
<feature type="compositionally biased region" description="Basic residues" evidence="23">
    <location>
        <begin position="1"/>
        <end position="12"/>
    </location>
</feature>
<feature type="domain" description="AAA+ ATPase" evidence="25">
    <location>
        <begin position="374"/>
        <end position="510"/>
    </location>
</feature>
<dbReference type="GO" id="GO:0016887">
    <property type="term" value="F:ATP hydrolysis activity"/>
    <property type="evidence" value="ECO:0007669"/>
    <property type="project" value="InterPro"/>
</dbReference>
<dbReference type="GO" id="GO:0030496">
    <property type="term" value="C:midbody"/>
    <property type="evidence" value="ECO:0007669"/>
    <property type="project" value="UniProtKB-SubCell"/>
</dbReference>
<dbReference type="FunFam" id="1.10.8.60:FF:000022">
    <property type="entry name" value="Fidgetin like 1"/>
    <property type="match status" value="1"/>
</dbReference>
<protein>
    <recommendedName>
        <fullName evidence="22">Spastin</fullName>
        <ecNumber evidence="22">5.6.1.1</ecNumber>
    </recommendedName>
</protein>
<feature type="short sequence motif" description="Nuclear localization signal" evidence="22">
    <location>
        <begin position="4"/>
        <end position="11"/>
    </location>
</feature>
<feature type="transmembrane region" description="Helical" evidence="24">
    <location>
        <begin position="800"/>
        <end position="819"/>
    </location>
</feature>
<evidence type="ECO:0000256" key="16">
    <source>
        <dbReference type="ARBA" id="ARBA00023212"/>
    </source>
</evidence>
<evidence type="ECO:0000256" key="12">
    <source>
        <dbReference type="ARBA" id="ARBA00022989"/>
    </source>
</evidence>
<feature type="transmembrane region" description="Helical" evidence="24">
    <location>
        <begin position="52"/>
        <end position="78"/>
    </location>
</feature>
<dbReference type="SMART" id="SM00745">
    <property type="entry name" value="MIT"/>
    <property type="match status" value="1"/>
</dbReference>
<keyword evidence="27" id="KW-1185">Reference proteome</keyword>
<dbReference type="GO" id="GO:0051013">
    <property type="term" value="P:microtubule severing"/>
    <property type="evidence" value="ECO:0007669"/>
    <property type="project" value="UniProtKB-UniRule"/>
</dbReference>
<evidence type="ECO:0000256" key="1">
    <source>
        <dbReference type="ARBA" id="ARBA00004166"/>
    </source>
</evidence>
<comment type="similarity">
    <text evidence="22">Belongs to the AAA ATPase family. Spastin subfamily.</text>
</comment>
<dbReference type="InterPro" id="IPR003960">
    <property type="entry name" value="ATPase_AAA_CS"/>
</dbReference>
<dbReference type="GO" id="GO:0005783">
    <property type="term" value="C:endoplasmic reticulum"/>
    <property type="evidence" value="ECO:0007669"/>
    <property type="project" value="UniProtKB-SubCell"/>
</dbReference>
<keyword evidence="5 22" id="KW-0132">Cell division</keyword>
<evidence type="ECO:0000256" key="19">
    <source>
        <dbReference type="ARBA" id="ARBA00045455"/>
    </source>
</evidence>
<gene>
    <name evidence="28" type="primary">LOC101347558</name>
    <name evidence="22" type="synonym">SPAST</name>
    <name evidence="22" type="synonym">SPG4</name>
</gene>
<feature type="domain" description="MIT" evidence="26">
    <location>
        <begin position="116"/>
        <end position="193"/>
    </location>
</feature>
<dbReference type="PANTHER" id="PTHR46531">
    <property type="entry name" value="ZINC TRANSPORTER 6"/>
    <property type="match status" value="1"/>
</dbReference>
<evidence type="ECO:0000256" key="17">
    <source>
        <dbReference type="ARBA" id="ARBA00023235"/>
    </source>
</evidence>
<keyword evidence="22" id="KW-0217">Developmental protein</keyword>
<comment type="caution">
    <text evidence="22">Lacks conserved residue(s) required for the propagation of feature annotation.</text>
</comment>
<dbReference type="PANTHER" id="PTHR46531:SF1">
    <property type="entry name" value="ZINC TRANSPORTER 6"/>
    <property type="match status" value="1"/>
</dbReference>
<dbReference type="InterPro" id="IPR052005">
    <property type="entry name" value="CDF_SLC30A"/>
</dbReference>
<dbReference type="AlphaFoldDB" id="A0A2Y9RC68"/>
<evidence type="ECO:0000256" key="7">
    <source>
        <dbReference type="ARBA" id="ARBA00022701"/>
    </source>
</evidence>
<dbReference type="GO" id="GO:0005524">
    <property type="term" value="F:ATP binding"/>
    <property type="evidence" value="ECO:0007669"/>
    <property type="project" value="UniProtKB-UniRule"/>
</dbReference>
<comment type="subunit">
    <text evidence="18">Heterodimer with SLC30A5; form a functional zinc ion transmembrane transporter.</text>
</comment>
<comment type="function">
    <text evidence="19">Has probably no intrinsic transporter activity but together with SLC30A5 forms a functional zinc ion:proton antiporter heterodimer, mediating zinc entry into the lumen of organelles along the secretory pathway. As part of that zinc ion:proton antiporter, contributes to zinc ion homeostasis within the early secretory pathway and regulates the activation and folding of enzymes like alkaline phosphatases and enzymes involved in phosphatidylinositol glycan anchor biosynthesis.</text>
</comment>
<dbReference type="InParanoid" id="A0A2Y9RC68"/>
<dbReference type="STRING" id="127582.A0A2Y9RC68"/>
<evidence type="ECO:0000256" key="8">
    <source>
        <dbReference type="ARBA" id="ARBA00022741"/>
    </source>
</evidence>
<dbReference type="GO" id="GO:0032506">
    <property type="term" value="P:cytokinetic process"/>
    <property type="evidence" value="ECO:0007669"/>
    <property type="project" value="UniProtKB-UniRule"/>
</dbReference>
<dbReference type="InterPro" id="IPR027469">
    <property type="entry name" value="Cation_efflux_TMD_sf"/>
</dbReference>
<evidence type="ECO:0000256" key="13">
    <source>
        <dbReference type="ARBA" id="ARBA00023034"/>
    </source>
</evidence>
<keyword evidence="4 22" id="KW-0963">Cytoplasm</keyword>
<evidence type="ECO:0000256" key="3">
    <source>
        <dbReference type="ARBA" id="ARBA00022448"/>
    </source>
</evidence>
<evidence type="ECO:0000256" key="10">
    <source>
        <dbReference type="ARBA" id="ARBA00022840"/>
    </source>
</evidence>
<feature type="compositionally biased region" description="Polar residues" evidence="23">
    <location>
        <begin position="240"/>
        <end position="260"/>
    </location>
</feature>
<dbReference type="Gene3D" id="1.20.1510.10">
    <property type="entry name" value="Cation efflux protein transmembrane domain"/>
    <property type="match status" value="1"/>
</dbReference>
<dbReference type="InterPro" id="IPR007330">
    <property type="entry name" value="MIT_dom"/>
</dbReference>
<keyword evidence="22" id="KW-0539">Nucleus</keyword>
<dbReference type="HAMAP" id="MF_03021">
    <property type="entry name" value="Spastin"/>
    <property type="match status" value="1"/>
</dbReference>
<sequence>MNSPGGRRKKKGSGAPSSPVPPRLPPPCSVPAPSAAGPAPLPRSPHKRSLYYFSYPLLVGFALLRLVAFHLGLLFVWLCQRFSRALMAAKRSSRASPASASASPPAPVPGGEADHVRAFHKQAFEYISIALRIDEDEKGQKEQAVEWYKKGIEELEKGIAVIVIGQGEPCERARRLQAKMMTNLVMAKDRLQLLEKLQPVLQFSKSQTDVYNDNTNLTCRNGHLQSESGAVPKRKDPLTHPSNSLPRSKTVTKTGSTSLSGHHRAPSCSGLATVSGVRQGPGPATAIHKGTPKTNRTSKPSSTPPTAGQKKKDLKNFRNVDSNLANLIMNEIVDNGTAVKFDDIAGQELAKQALQEIVILPSLRPELFTGLRAPARGLLLFGPPGNGKTMLAKAVAAESSATFFNISAASLTSKYLGEGEKLVRALFAVARELQPSIIFIDEVDSLLCERREGEHDASRRLKTEFLIEFDGVQTAGDDRVLVMGATNRPQELDEAVLRRFIKRVYVSLPNEETRLLLLKNLLCKQGSPLTQKELAQLARMTDGYSGSDLTALAKDAALGPIRELKPEQVKNMSASEGTIHLFRKPQRSFFGKLLQEFRLVAADRRSWKILLFGAINLICTGFLLMWCSSTNSIALTAYTYLTIFDLFSLMTCLISYWVMMRKPSPVYSFGFERLEVLAVFASTVLAQLGALFILKESAERFLEQPEIHTGRLLVGTFVALSFNLFTMLSIRNKPFAYVSEAASTSWLQEHVADLSRSLCGIIPGLSSIFLPRMNPFVLIDLAGAFALCITYMLIEINNYFAVDTASAIAISLMTFGTMYPMSVYSGKVLLQTTPPHVIGQLDKLIREVSTLDGVLEVRNEHFWTLGFGSLAGSVHVRIRRDANEQMVLAHVTNRLYTLVSTLTVQIFKDDWIRPALLSGPVAANVLNFSDHHVIPMPPLKSTDVLNPVTSTPAKPSSLPPEFSFNTPGKNVSPVILLNTQTRPYGLGLNHGYTHYSSLLSQGLGVPGIGATQGFRTDLINTPSRYGTNNRIGQPRP</sequence>
<dbReference type="FunFam" id="1.20.58.80:FF:000006">
    <property type="entry name" value="Spastin"/>
    <property type="match status" value="1"/>
</dbReference>
<accession>A0A2Y9RC68</accession>
<dbReference type="SUPFAM" id="SSF52540">
    <property type="entry name" value="P-loop containing nucleoside triphosphate hydrolases"/>
    <property type="match status" value="1"/>
</dbReference>
<evidence type="ECO:0000256" key="18">
    <source>
        <dbReference type="ARBA" id="ARBA00038600"/>
    </source>
</evidence>
<dbReference type="GO" id="GO:0005634">
    <property type="term" value="C:nucleus"/>
    <property type="evidence" value="ECO:0007669"/>
    <property type="project" value="UniProtKB-SubCell"/>
</dbReference>
<keyword evidence="22" id="KW-0524">Neurogenesis</keyword>
<evidence type="ECO:0000256" key="11">
    <source>
        <dbReference type="ARBA" id="ARBA00022906"/>
    </source>
</evidence>
<dbReference type="InterPro" id="IPR003593">
    <property type="entry name" value="AAA+_ATPase"/>
</dbReference>
<feature type="region of interest" description="Disordered" evidence="23">
    <location>
        <begin position="217"/>
        <end position="316"/>
    </location>
</feature>
<dbReference type="GO" id="GO:0005813">
    <property type="term" value="C:centrosome"/>
    <property type="evidence" value="ECO:0007669"/>
    <property type="project" value="UniProtKB-SubCell"/>
</dbReference>
<reference evidence="28" key="1">
    <citation type="submission" date="2025-08" db="UniProtKB">
        <authorList>
            <consortium name="RefSeq"/>
        </authorList>
    </citation>
    <scope>IDENTIFICATION</scope>
</reference>
<comment type="catalytic activity">
    <reaction evidence="22">
        <text>n ATP + n H2O + a microtubule = n ADP + n phosphate + (n+1) alpha/beta tubulin heterodimers.</text>
        <dbReference type="EC" id="5.6.1.1"/>
    </reaction>
</comment>
<feature type="region of interest" description="Disordered" evidence="23">
    <location>
        <begin position="93"/>
        <end position="112"/>
    </location>
</feature>
<evidence type="ECO:0000256" key="20">
    <source>
        <dbReference type="ARBA" id="ARBA00056006"/>
    </source>
</evidence>
<dbReference type="InterPro" id="IPR003959">
    <property type="entry name" value="ATPase_AAA_core"/>
</dbReference>
<comment type="function">
    <text evidence="20">Involved in DNA double-strand break (DBS) repair via homologous recombination (HR). Recruited at DSB sites independently of BRCA2, RAD51 and RAD51 paralogs in a H2AX-dependent manner. May regulate osteoblast proliferation and differentiation. May play a role in the control of male meiosis dynamic.</text>
</comment>
<comment type="function">
    <text evidence="22">ATP-dependent microtubule severing protein that specifically recognizes and cuts microtubules that are polyglutamylated. Preferentially recognizes and acts on microtubules decorated with short polyglutamate tails: severing activity increases as the number of glutamates per tubulin rises from one to eight, but decreases beyond this glutamylation threshold. Severing activity is not dependent on tubulin acetylation or detyrosination. Microtubule severing promotes reorganization of cellular microtubule arrays and the release of microtubules from the centrosome following nucleation. It is critical for the biogenesis and maintenance of complex microtubule arrays in axons, spindles and cilia. SPAST is involved in abscission step of cytokinesis and nuclear envelope reassembly during anaphase in cooperation with the ESCRT-III complex. Recruited at the midbody, probably by IST1, and participates in membrane fission during abscission together with the ESCRT-III complex. Recruited to the nuclear membrane by IST1 and mediates microtubule severing, promoting nuclear envelope sealing and mitotic spindle disassembly during late anaphase. Required for membrane traffic from the endoplasmic reticulum (ER) to the Golgi and endosome recycling. Recruited by IST1 to endosomes and regulates early endosomal tubulation and recycling by mediating microtubule severing. Probably plays a role in axon growth and the formation of axonal branches.</text>
</comment>
<dbReference type="GO" id="GO:0005768">
    <property type="term" value="C:endosome"/>
    <property type="evidence" value="ECO:0007669"/>
    <property type="project" value="UniProtKB-UniRule"/>
</dbReference>
<keyword evidence="16 22" id="KW-0206">Cytoskeleton</keyword>
<keyword evidence="14" id="KW-0406">Ion transport</keyword>
<keyword evidence="3" id="KW-0813">Transport</keyword>
<dbReference type="SUPFAM" id="SSF161111">
    <property type="entry name" value="Cation efflux protein transmembrane domain-like"/>
    <property type="match status" value="1"/>
</dbReference>
<dbReference type="GO" id="GO:0008017">
    <property type="term" value="F:microtubule binding"/>
    <property type="evidence" value="ECO:0007669"/>
    <property type="project" value="UniProtKB-UniRule"/>
</dbReference>
<evidence type="ECO:0000256" key="2">
    <source>
        <dbReference type="ARBA" id="ARBA00008873"/>
    </source>
</evidence>
<dbReference type="GO" id="GO:0005874">
    <property type="term" value="C:microtubule"/>
    <property type="evidence" value="ECO:0007669"/>
    <property type="project" value="UniProtKB-UniRule"/>
</dbReference>
<evidence type="ECO:0000256" key="22">
    <source>
        <dbReference type="HAMAP-Rule" id="MF_03021"/>
    </source>
</evidence>
<feature type="topological domain" description="Cytoplasmic" evidence="22">
    <location>
        <begin position="1"/>
        <end position="56"/>
    </location>
</feature>
<dbReference type="GO" id="GO:0005794">
    <property type="term" value="C:Golgi apparatus"/>
    <property type="evidence" value="ECO:0007669"/>
    <property type="project" value="UniProtKB-SubCell"/>
</dbReference>
<dbReference type="SMR" id="A0A2Y9RC68"/>
<keyword evidence="22" id="KW-0256">Endoplasmic reticulum</keyword>
<dbReference type="GO" id="GO:0016020">
    <property type="term" value="C:membrane"/>
    <property type="evidence" value="ECO:0007669"/>
    <property type="project" value="UniProtKB-SubCell"/>
</dbReference>
<dbReference type="Gene3D" id="1.10.8.60">
    <property type="match status" value="1"/>
</dbReference>
<feature type="transmembrane region" description="Helical" evidence="24">
    <location>
        <begin position="607"/>
        <end position="626"/>
    </location>
</feature>